<organism evidence="8">
    <name type="scientific">marine metagenome</name>
    <dbReference type="NCBI Taxonomy" id="408172"/>
    <lineage>
        <taxon>unclassified sequences</taxon>
        <taxon>metagenomes</taxon>
        <taxon>ecological metagenomes</taxon>
    </lineage>
</organism>
<evidence type="ECO:0000256" key="4">
    <source>
        <dbReference type="ARBA" id="ARBA00022801"/>
    </source>
</evidence>
<accession>A0A382CJY3</accession>
<dbReference type="InterPro" id="IPR000086">
    <property type="entry name" value="NUDIX_hydrolase_dom"/>
</dbReference>
<evidence type="ECO:0000256" key="1">
    <source>
        <dbReference type="ARBA" id="ARBA00001936"/>
    </source>
</evidence>
<evidence type="ECO:0000259" key="7">
    <source>
        <dbReference type="PROSITE" id="PS51462"/>
    </source>
</evidence>
<dbReference type="AlphaFoldDB" id="A0A382CJY3"/>
<dbReference type="PROSITE" id="PS51462">
    <property type="entry name" value="NUDIX"/>
    <property type="match status" value="1"/>
</dbReference>
<dbReference type="Pfam" id="PF00293">
    <property type="entry name" value="NUDIX"/>
    <property type="match status" value="1"/>
</dbReference>
<proteinExistence type="predicted"/>
<keyword evidence="5" id="KW-0460">Magnesium</keyword>
<dbReference type="SUPFAM" id="SSF55811">
    <property type="entry name" value="Nudix"/>
    <property type="match status" value="1"/>
</dbReference>
<dbReference type="PANTHER" id="PTHR12992">
    <property type="entry name" value="NUDIX HYDROLASE"/>
    <property type="match status" value="1"/>
</dbReference>
<comment type="cofactor">
    <cofactor evidence="2">
        <name>Mg(2+)</name>
        <dbReference type="ChEBI" id="CHEBI:18420"/>
    </cofactor>
</comment>
<dbReference type="InterPro" id="IPR015797">
    <property type="entry name" value="NUDIX_hydrolase-like_dom_sf"/>
</dbReference>
<feature type="domain" description="Nudix hydrolase" evidence="7">
    <location>
        <begin position="23"/>
        <end position="160"/>
    </location>
</feature>
<gene>
    <name evidence="8" type="ORF">METZ01_LOCUS178795</name>
</gene>
<evidence type="ECO:0000256" key="5">
    <source>
        <dbReference type="ARBA" id="ARBA00022842"/>
    </source>
</evidence>
<sequence>MAQVKMTPRPPYIPPLARNEGDAMPSAVLMLLFEEEKKWSFFLMERSNDVEYHRGQISLPGGAQEKGEGLEGTALREANEEIGIVPTSVNMLGEITPLFIPASGFRVHPFVGWSETVPKVTIDSNEVAALHKVKVENLLDDSRIKQEQREIRGFNVNVPYFHLNQLKVWGATAAILSECKDIFSKCYSMENTL</sequence>
<dbReference type="PROSITE" id="PS00893">
    <property type="entry name" value="NUDIX_BOX"/>
    <property type="match status" value="1"/>
</dbReference>
<dbReference type="Gene3D" id="3.90.79.10">
    <property type="entry name" value="Nucleoside Triphosphate Pyrophosphohydrolase"/>
    <property type="match status" value="1"/>
</dbReference>
<protein>
    <recommendedName>
        <fullName evidence="7">Nudix hydrolase domain-containing protein</fullName>
    </recommendedName>
</protein>
<keyword evidence="6" id="KW-0464">Manganese</keyword>
<keyword evidence="4" id="KW-0378">Hydrolase</keyword>
<dbReference type="InterPro" id="IPR020084">
    <property type="entry name" value="NUDIX_hydrolase_CS"/>
</dbReference>
<dbReference type="GO" id="GO:0046872">
    <property type="term" value="F:metal ion binding"/>
    <property type="evidence" value="ECO:0007669"/>
    <property type="project" value="UniProtKB-KW"/>
</dbReference>
<name>A0A382CJY3_9ZZZZ</name>
<dbReference type="InterPro" id="IPR045121">
    <property type="entry name" value="CoAse"/>
</dbReference>
<evidence type="ECO:0000256" key="6">
    <source>
        <dbReference type="ARBA" id="ARBA00023211"/>
    </source>
</evidence>
<dbReference type="GO" id="GO:0010945">
    <property type="term" value="F:coenzyme A diphosphatase activity"/>
    <property type="evidence" value="ECO:0007669"/>
    <property type="project" value="InterPro"/>
</dbReference>
<dbReference type="CDD" id="cd03426">
    <property type="entry name" value="NUDIX_CoAse_Nudt7"/>
    <property type="match status" value="1"/>
</dbReference>
<evidence type="ECO:0000313" key="8">
    <source>
        <dbReference type="EMBL" id="SVB25941.1"/>
    </source>
</evidence>
<dbReference type="PANTHER" id="PTHR12992:SF11">
    <property type="entry name" value="MITOCHONDRIAL COENZYME A DIPHOSPHATASE NUDT8"/>
    <property type="match status" value="1"/>
</dbReference>
<keyword evidence="3" id="KW-0479">Metal-binding</keyword>
<comment type="cofactor">
    <cofactor evidence="1">
        <name>Mn(2+)</name>
        <dbReference type="ChEBI" id="CHEBI:29035"/>
    </cofactor>
</comment>
<dbReference type="EMBL" id="UINC01034696">
    <property type="protein sequence ID" value="SVB25941.1"/>
    <property type="molecule type" value="Genomic_DNA"/>
</dbReference>
<reference evidence="8" key="1">
    <citation type="submission" date="2018-05" db="EMBL/GenBank/DDBJ databases">
        <authorList>
            <person name="Lanie J.A."/>
            <person name="Ng W.-L."/>
            <person name="Kazmierczak K.M."/>
            <person name="Andrzejewski T.M."/>
            <person name="Davidsen T.M."/>
            <person name="Wayne K.J."/>
            <person name="Tettelin H."/>
            <person name="Glass J.I."/>
            <person name="Rusch D."/>
            <person name="Podicherti R."/>
            <person name="Tsui H.-C.T."/>
            <person name="Winkler M.E."/>
        </authorList>
    </citation>
    <scope>NUCLEOTIDE SEQUENCE</scope>
</reference>
<evidence type="ECO:0000256" key="3">
    <source>
        <dbReference type="ARBA" id="ARBA00022723"/>
    </source>
</evidence>
<evidence type="ECO:0000256" key="2">
    <source>
        <dbReference type="ARBA" id="ARBA00001946"/>
    </source>
</evidence>